<sequence length="163" mass="17593">MEDLLTDRLILHPFTLEEAQRVAEGVPGPGDNWAADYPSEGERAGAGMFARRQGADEQDLHPWGGYEIRRRSDGVAIGGIGFHGTPGESGTAEIGYGLAVSERGKGYASEALRGMLAAVREWGAKRLIADTNLDNIASQRVMEAVGMVQTGQDEELKFYAIEL</sequence>
<reference evidence="2 3" key="1">
    <citation type="submission" date="2018-03" db="EMBL/GenBank/DDBJ databases">
        <title>Bioinformatic expansion and discovery of thiopeptide antibiotics.</title>
        <authorList>
            <person name="Schwalen C.J."/>
            <person name="Hudson G.A."/>
            <person name="Mitchell D.A."/>
        </authorList>
    </citation>
    <scope>NUCLEOTIDE SEQUENCE [LARGE SCALE GENOMIC DNA]</scope>
    <source>
        <strain evidence="2 3">ATCC 21389</strain>
    </source>
</reference>
<evidence type="ECO:0000313" key="3">
    <source>
        <dbReference type="Proteomes" id="UP000248039"/>
    </source>
</evidence>
<organism evidence="2 3">
    <name type="scientific">Streptomyces tateyamensis</name>
    <dbReference type="NCBI Taxonomy" id="565073"/>
    <lineage>
        <taxon>Bacteria</taxon>
        <taxon>Bacillati</taxon>
        <taxon>Actinomycetota</taxon>
        <taxon>Actinomycetes</taxon>
        <taxon>Kitasatosporales</taxon>
        <taxon>Streptomycetaceae</taxon>
        <taxon>Streptomyces</taxon>
    </lineage>
</organism>
<dbReference type="AlphaFoldDB" id="A0A2V4PEW3"/>
<dbReference type="RefSeq" id="WP_110668225.1">
    <property type="nucleotide sequence ID" value="NZ_PYBW01000032.1"/>
</dbReference>
<dbReference type="Proteomes" id="UP000248039">
    <property type="component" value="Unassembled WGS sequence"/>
</dbReference>
<dbReference type="EMBL" id="PYBW01000032">
    <property type="protein sequence ID" value="PYC82160.1"/>
    <property type="molecule type" value="Genomic_DNA"/>
</dbReference>
<dbReference type="InterPro" id="IPR016181">
    <property type="entry name" value="Acyl_CoA_acyltransferase"/>
</dbReference>
<dbReference type="InterPro" id="IPR000182">
    <property type="entry name" value="GNAT_dom"/>
</dbReference>
<accession>A0A2V4PEW3</accession>
<gene>
    <name evidence="2" type="ORF">C7C46_10620</name>
</gene>
<comment type="caution">
    <text evidence="2">The sequence shown here is derived from an EMBL/GenBank/DDBJ whole genome shotgun (WGS) entry which is preliminary data.</text>
</comment>
<feature type="domain" description="N-acetyltransferase" evidence="1">
    <location>
        <begin position="9"/>
        <end position="163"/>
    </location>
</feature>
<dbReference type="SUPFAM" id="SSF55729">
    <property type="entry name" value="Acyl-CoA N-acyltransferases (Nat)"/>
    <property type="match status" value="1"/>
</dbReference>
<dbReference type="CDD" id="cd04301">
    <property type="entry name" value="NAT_SF"/>
    <property type="match status" value="1"/>
</dbReference>
<protein>
    <submittedName>
        <fullName evidence="2">GNAT family N-acetyltransferase</fullName>
    </submittedName>
</protein>
<keyword evidence="3" id="KW-1185">Reference proteome</keyword>
<dbReference type="OrthoDB" id="4543915at2"/>
<dbReference type="PANTHER" id="PTHR43792">
    <property type="entry name" value="GNAT FAMILY, PUTATIVE (AFU_ORTHOLOGUE AFUA_3G00765)-RELATED-RELATED"/>
    <property type="match status" value="1"/>
</dbReference>
<dbReference type="Gene3D" id="3.40.630.30">
    <property type="match status" value="1"/>
</dbReference>
<proteinExistence type="predicted"/>
<dbReference type="PANTHER" id="PTHR43792:SF13">
    <property type="entry name" value="ACETYLTRANSFERASE"/>
    <property type="match status" value="1"/>
</dbReference>
<dbReference type="PROSITE" id="PS51186">
    <property type="entry name" value="GNAT"/>
    <property type="match status" value="1"/>
</dbReference>
<dbReference type="GO" id="GO:0016747">
    <property type="term" value="F:acyltransferase activity, transferring groups other than amino-acyl groups"/>
    <property type="evidence" value="ECO:0007669"/>
    <property type="project" value="InterPro"/>
</dbReference>
<evidence type="ECO:0000313" key="2">
    <source>
        <dbReference type="EMBL" id="PYC82160.1"/>
    </source>
</evidence>
<dbReference type="InterPro" id="IPR051531">
    <property type="entry name" value="N-acetyltransferase"/>
</dbReference>
<keyword evidence="2" id="KW-0808">Transferase</keyword>
<dbReference type="Pfam" id="PF13302">
    <property type="entry name" value="Acetyltransf_3"/>
    <property type="match status" value="1"/>
</dbReference>
<name>A0A2V4PEW3_9ACTN</name>
<evidence type="ECO:0000259" key="1">
    <source>
        <dbReference type="PROSITE" id="PS51186"/>
    </source>
</evidence>